<dbReference type="InterPro" id="IPR000873">
    <property type="entry name" value="AMP-dep_synth/lig_dom"/>
</dbReference>
<evidence type="ECO:0000313" key="10">
    <source>
        <dbReference type="Proteomes" id="UP000672039"/>
    </source>
</evidence>
<dbReference type="InterPro" id="IPR020806">
    <property type="entry name" value="PKS_PP-bd"/>
</dbReference>
<keyword evidence="10" id="KW-1185">Reference proteome</keyword>
<dbReference type="Pfam" id="PF00501">
    <property type="entry name" value="AMP-binding"/>
    <property type="match status" value="1"/>
</dbReference>
<dbReference type="CDD" id="cd05930">
    <property type="entry name" value="A_NRPS"/>
    <property type="match status" value="1"/>
</dbReference>
<dbReference type="InterPro" id="IPR016035">
    <property type="entry name" value="Acyl_Trfase/lysoPLipase"/>
</dbReference>
<dbReference type="InterPro" id="IPR013968">
    <property type="entry name" value="PKS_KR"/>
</dbReference>
<dbReference type="InterPro" id="IPR036291">
    <property type="entry name" value="NAD(P)-bd_dom_sf"/>
</dbReference>
<dbReference type="Gene3D" id="3.40.47.10">
    <property type="match status" value="1"/>
</dbReference>
<dbReference type="CDD" id="cd00833">
    <property type="entry name" value="PKS"/>
    <property type="match status" value="1"/>
</dbReference>
<dbReference type="PROSITE" id="PS52004">
    <property type="entry name" value="KS3_2"/>
    <property type="match status" value="1"/>
</dbReference>
<dbReference type="InterPro" id="IPR057326">
    <property type="entry name" value="KR_dom"/>
</dbReference>
<dbReference type="InterPro" id="IPR050091">
    <property type="entry name" value="PKS_NRPS_Biosynth_Enz"/>
</dbReference>
<dbReference type="InterPro" id="IPR018201">
    <property type="entry name" value="Ketoacyl_synth_AS"/>
</dbReference>
<dbReference type="PROSITE" id="PS50075">
    <property type="entry name" value="CARRIER"/>
    <property type="match status" value="2"/>
</dbReference>
<proteinExistence type="inferred from homology"/>
<accession>A0ABX7WPH1</accession>
<dbReference type="Pfam" id="PF08659">
    <property type="entry name" value="KR"/>
    <property type="match status" value="1"/>
</dbReference>
<keyword evidence="4" id="KW-0597">Phosphoprotein</keyword>
<evidence type="ECO:0000256" key="5">
    <source>
        <dbReference type="ARBA" id="ARBA00022679"/>
    </source>
</evidence>
<dbReference type="PANTHER" id="PTHR43775">
    <property type="entry name" value="FATTY ACID SYNTHASE"/>
    <property type="match status" value="1"/>
</dbReference>
<dbReference type="SMART" id="SM00822">
    <property type="entry name" value="PKS_KR"/>
    <property type="match status" value="1"/>
</dbReference>
<dbReference type="Pfam" id="PF00550">
    <property type="entry name" value="PP-binding"/>
    <property type="match status" value="2"/>
</dbReference>
<dbReference type="EMBL" id="CP072801">
    <property type="protein sequence ID" value="QTR45445.1"/>
    <property type="molecule type" value="Genomic_DNA"/>
</dbReference>
<feature type="domain" description="Ketosynthase family 3 (KS3)" evidence="8">
    <location>
        <begin position="616"/>
        <end position="1051"/>
    </location>
</feature>
<dbReference type="SUPFAM" id="SSF55048">
    <property type="entry name" value="Probable ACP-binding domain of malonyl-CoA ACP transacylase"/>
    <property type="match status" value="1"/>
</dbReference>
<dbReference type="Gene3D" id="3.40.50.720">
    <property type="entry name" value="NAD(P)-binding Rossmann-like Domain"/>
    <property type="match status" value="1"/>
</dbReference>
<evidence type="ECO:0000256" key="2">
    <source>
        <dbReference type="ARBA" id="ARBA00006484"/>
    </source>
</evidence>
<dbReference type="InterPro" id="IPR010071">
    <property type="entry name" value="AA_adenyl_dom"/>
</dbReference>
<dbReference type="PANTHER" id="PTHR43775:SF51">
    <property type="entry name" value="INACTIVE PHENOLPHTHIOCEROL SYNTHESIS POLYKETIDE SYNTHASE TYPE I PKS1-RELATED"/>
    <property type="match status" value="1"/>
</dbReference>
<evidence type="ECO:0000259" key="7">
    <source>
        <dbReference type="PROSITE" id="PS50075"/>
    </source>
</evidence>
<feature type="region of interest" description="Disordered" evidence="6">
    <location>
        <begin position="2176"/>
        <end position="2201"/>
    </location>
</feature>
<dbReference type="InterPro" id="IPR014031">
    <property type="entry name" value="Ketoacyl_synth_C"/>
</dbReference>
<sequence>MTMDITIGSNKDLLAQFADQVAKQPDAVALLTPNGTLSYAELQQQSDRIASALRGLGVGAGTDDGCRLVGLCMARGVDAICAMLGILKAGGAYLPIDPTYPADLQQRMVRSAGLRFLLADQCTQAAFTASVEHVLTVPDLCQQARPDRVPVAAVPGERLFHVLYTSGSTDEPKGVCGTYQQMQSRLDWLWRAFPLSDADICCQKTALHFVDASLEIFGTLLQGRPLLVAPDSHSSNPEKLLALLAEHGVTRISLVVSQLRALLIAAPDLGQRLPQLRLCIVSGERLTSDLVDNFRHALPNVSLVNLYGCSEVPEISHVELGAGIELGGADAPIGYPIAGTELYIVDTLQHEVAPGEVGELLVGSALQALGYLNRSIETAARFIENPFGGTQRLYRTGDRVRMSPEGMLLFAGRADDQVKVRGHRIELSAVEAALRACGEPLDAVKVVVQEDPALAENRSLVAFVTPASVNTRRLLATLREQAPRHWQVQRLMALETLPSTPSGKVDRRKLVELAQSGLLPNHAVSGNTQTHITQLWKRVLLTDTVGIHENFFEIGGDSLRLAQLHQQLREAFPTFSLSVAALLEYPTVAAQANYVQQAAPEAKSSPGQRDVNRHQDQDIAVISMACRFPGAVTPEDFWSNLCAGVDSISDFSDEELEQPDAPLRHDPSYVKSGAVLADIAGFDAEFFGFSDKEAALLDPQQRLLLECAWEAMERAGIAPGGDAGRIGVYAGSSASSYFLNNVVATHPVTEATLAEYQENLANDRNFLATRIAYRLQLTGPAINVQTACSTGLVVVHMACQSLRAGECEVALAGSVALKIPQKTGYLFEEGMIRSPDGRCRAFDAQAEGTLFGNGAGMVLLKPLVAAQADGDPILAVIKGSAVNNDGALKVGYTAPSVVGQAAVVEAALVAAAVDPRTIEYVEAHGTGTRLGDPIEIAALTRAYTRRGWETANAPAPQHCAIGSVKANIGHLDEAAGIAGFIKTVLTLQHKAIPPSLHFHTPNPEIDFANSPFRVSTQLTPWLASREMATPRRAGVSSFGMGGTNCHIVLEEAPTDVAASPAAPEAITVSSRHLLVLSAASQPGLRDLVGRYRGLLIEQPATDLTSLCATAATGRIHFPYRCAVVAASAPELAGKLEALPLPRTLAAADSTGHGKIAFLFTGQGAQYLGMAHQLYSSSAPFRAAVDRCAAILDPVLPEPLLSVLFAAEAGDTEKAALLTQTRYTQPALFTVELALAELWQSWGVTPDLVMGHSLGEYVAACVAGVFELEDALHIVAERGRLIQALPAGGGMLAVALDEAQVEQYLQAHDGQACIAAINGAVSTVVSGELATLERLAEQLREQGVRHKRLDVSHAFHSAALEPMLEPFATALGGLRLSSARIPVISNVTGEVVSDALLDPGYWVKHTRQAVRFADGIQTLRRQQVGIILEIGPTPALLGMVAEIAEHLGWDTEADAPLLLPSLRRGQDDWSQLLGSLGQLYERGCAINWSGLYSDQAWRKQVLPTMPFQRKQCWVERKPLNRLPDQHSLQAALQQAAQRLFALGKLTEEQLGIVPLLAAELQQQASDDQAAPSWRDLLYAPVWQRLPVTGKVDVGAAGTGGCWVILADQAGVGAAMATRAEAAGLSVFLLYTGDTFASQGRNRWTINPADPQQFTAFWRECATVASAQPVQRLVYLWGLDETPPAGDVPADALMQAQQRICGGVLGVLPWLGGVGTDRLRLWLVTCGAQAVGSEHVEFRPAGLNPSQATLWGLGRSLALEYSSRWGGLIDLNPAEDIAERAAGLWAELNASVPSDDAEAQVALRGDDRYVARLQQATAPAAIMRGTVQAEAAYLITGGLGALGLEVAEVLAALGARHLILTSRHGVKTTAQHQRLATLRQRGVTVQTPELDVTDAQAMGKLFAKLEAGGAALPLKGIVHAAGTIAAEPAAQPAWARFASVLHAKVAGSWNVHQLSRPFELDFFVLFSSASSLLGLGGHADYAAANAFLDALAAYRQQQDLPALSVSWGDWAGIGMAADSAGQDTLAHTGLGALPVAAARAALQQLLSEQGHVALIRADWPRFIDSFQAHQGFLAAFLRSPEVTTAATAVTTRGAGSHADIRQQLTLTVGKVLGCADTAALDADSNLLFLGFDSLMLIELRNQLRRELGLQIALPRILQGITINELVVEASTLLGEHKPADASTSQASDADNSAGEGQWTTIVI</sequence>
<dbReference type="InterPro" id="IPR042099">
    <property type="entry name" value="ANL_N_sf"/>
</dbReference>
<gene>
    <name evidence="9" type="ORF">J9253_15750</name>
</gene>
<feature type="domain" description="Carrier" evidence="7">
    <location>
        <begin position="2096"/>
        <end position="2171"/>
    </location>
</feature>
<reference evidence="9 10" key="1">
    <citation type="submission" date="2021-04" db="EMBL/GenBank/DDBJ databases">
        <title>Genomics, taxonomy and metabolism of representatives of sulfur bacteria of the genus Thiothrix: Thiothrix fructosivorans QT, Thiothrix unzii A1T and three new species, Thiothrix subterranea sp. nov., Thiothrix litoralis sp. nov. and 'Candidatus Thiothrix anitrata' sp. nov.</title>
        <authorList>
            <person name="Ravin N.V."/>
            <person name="Smolyakov D."/>
            <person name="Rudenko T.S."/>
            <person name="Mardanov A.V."/>
            <person name="Beletsky A.V."/>
            <person name="Markov N.D."/>
            <person name="Fomenkov A.I."/>
            <person name="Roberts R.J."/>
            <person name="Karnachuk O.V."/>
            <person name="Novikov A."/>
            <person name="Grabovich M.Y."/>
        </authorList>
    </citation>
    <scope>NUCLEOTIDE SEQUENCE [LARGE SCALE GENOMIC DNA]</scope>
    <source>
        <strain evidence="9 10">AS</strain>
    </source>
</reference>
<dbReference type="SMART" id="SM00827">
    <property type="entry name" value="PKS_AT"/>
    <property type="match status" value="1"/>
</dbReference>
<protein>
    <submittedName>
        <fullName evidence="9">Amino acid adenylation domain-containing protein</fullName>
    </submittedName>
</protein>
<dbReference type="InterPro" id="IPR032821">
    <property type="entry name" value="PKS_assoc"/>
</dbReference>
<dbReference type="SUPFAM" id="SSF52151">
    <property type="entry name" value="FabD/lysophospholipase-like"/>
    <property type="match status" value="1"/>
</dbReference>
<evidence type="ECO:0000313" key="9">
    <source>
        <dbReference type="EMBL" id="QTR45445.1"/>
    </source>
</evidence>
<dbReference type="CDD" id="cd08955">
    <property type="entry name" value="KR_2_FAS_SDR_x"/>
    <property type="match status" value="1"/>
</dbReference>
<dbReference type="Proteomes" id="UP000672039">
    <property type="component" value="Chromosome"/>
</dbReference>
<dbReference type="SUPFAM" id="SSF53901">
    <property type="entry name" value="Thiolase-like"/>
    <property type="match status" value="1"/>
</dbReference>
<evidence type="ECO:0000256" key="3">
    <source>
        <dbReference type="ARBA" id="ARBA00022450"/>
    </source>
</evidence>
<dbReference type="InterPro" id="IPR036736">
    <property type="entry name" value="ACP-like_sf"/>
</dbReference>
<dbReference type="Pfam" id="PF00698">
    <property type="entry name" value="Acyl_transf_1"/>
    <property type="match status" value="1"/>
</dbReference>
<dbReference type="SUPFAM" id="SSF51735">
    <property type="entry name" value="NAD(P)-binding Rossmann-fold domains"/>
    <property type="match status" value="2"/>
</dbReference>
<dbReference type="Gene3D" id="3.30.70.3290">
    <property type="match status" value="1"/>
</dbReference>
<dbReference type="InterPro" id="IPR009081">
    <property type="entry name" value="PP-bd_ACP"/>
</dbReference>
<dbReference type="InterPro" id="IPR001227">
    <property type="entry name" value="Ac_transferase_dom_sf"/>
</dbReference>
<dbReference type="InterPro" id="IPR016036">
    <property type="entry name" value="Malonyl_transacylase_ACP-bd"/>
</dbReference>
<dbReference type="InterPro" id="IPR014043">
    <property type="entry name" value="Acyl_transferase_dom"/>
</dbReference>
<evidence type="ECO:0000256" key="1">
    <source>
        <dbReference type="ARBA" id="ARBA00005194"/>
    </source>
</evidence>
<evidence type="ECO:0000256" key="4">
    <source>
        <dbReference type="ARBA" id="ARBA00022553"/>
    </source>
</evidence>
<dbReference type="Pfam" id="PF00109">
    <property type="entry name" value="ketoacyl-synt"/>
    <property type="match status" value="1"/>
</dbReference>
<dbReference type="InterPro" id="IPR020841">
    <property type="entry name" value="PKS_Beta-ketoAc_synthase_dom"/>
</dbReference>
<dbReference type="SUPFAM" id="SSF56801">
    <property type="entry name" value="Acetyl-CoA synthetase-like"/>
    <property type="match status" value="1"/>
</dbReference>
<dbReference type="SUPFAM" id="SSF47336">
    <property type="entry name" value="ACP-like"/>
    <property type="match status" value="2"/>
</dbReference>
<comment type="pathway">
    <text evidence="1">Lipid metabolism; fatty acid biosynthesis.</text>
</comment>
<dbReference type="Gene3D" id="3.40.50.12780">
    <property type="entry name" value="N-terminal domain of ligase-like"/>
    <property type="match status" value="1"/>
</dbReference>
<dbReference type="Gene3D" id="3.40.366.10">
    <property type="entry name" value="Malonyl-Coenzyme A Acyl Carrier Protein, domain 2"/>
    <property type="match status" value="1"/>
</dbReference>
<evidence type="ECO:0000256" key="6">
    <source>
        <dbReference type="SAM" id="MobiDB-lite"/>
    </source>
</evidence>
<dbReference type="Gene3D" id="3.30.300.30">
    <property type="match status" value="1"/>
</dbReference>
<organism evidence="9 10">
    <name type="scientific">Thiothrix litoralis</name>
    <dbReference type="NCBI Taxonomy" id="2891210"/>
    <lineage>
        <taxon>Bacteria</taxon>
        <taxon>Pseudomonadati</taxon>
        <taxon>Pseudomonadota</taxon>
        <taxon>Gammaproteobacteria</taxon>
        <taxon>Thiotrichales</taxon>
        <taxon>Thiotrichaceae</taxon>
        <taxon>Thiothrix</taxon>
    </lineage>
</organism>
<dbReference type="SMART" id="SM00823">
    <property type="entry name" value="PKS_PP"/>
    <property type="match status" value="2"/>
</dbReference>
<keyword evidence="3" id="KW-0596">Phosphopantetheine</keyword>
<dbReference type="InterPro" id="IPR014030">
    <property type="entry name" value="Ketoacyl_synth_N"/>
</dbReference>
<comment type="similarity">
    <text evidence="2">Belongs to the short-chain dehydrogenases/reductases (SDR) family.</text>
</comment>
<dbReference type="SMART" id="SM00825">
    <property type="entry name" value="PKS_KS"/>
    <property type="match status" value="1"/>
</dbReference>
<dbReference type="NCBIfam" id="TIGR01733">
    <property type="entry name" value="AA-adenyl-dom"/>
    <property type="match status" value="1"/>
</dbReference>
<dbReference type="RefSeq" id="WP_210221856.1">
    <property type="nucleotide sequence ID" value="NZ_CP072801.1"/>
</dbReference>
<dbReference type="InterPro" id="IPR016039">
    <property type="entry name" value="Thiolase-like"/>
</dbReference>
<feature type="domain" description="Carrier" evidence="7">
    <location>
        <begin position="523"/>
        <end position="599"/>
    </location>
</feature>
<dbReference type="Pfam" id="PF02801">
    <property type="entry name" value="Ketoacyl-synt_C"/>
    <property type="match status" value="1"/>
</dbReference>
<feature type="compositionally biased region" description="Low complexity" evidence="6">
    <location>
        <begin position="2178"/>
        <end position="2191"/>
    </location>
</feature>
<name>A0ABX7WPH1_9GAMM</name>
<dbReference type="Gene3D" id="1.10.1200.10">
    <property type="entry name" value="ACP-like"/>
    <property type="match status" value="2"/>
</dbReference>
<dbReference type="InterPro" id="IPR045851">
    <property type="entry name" value="AMP-bd_C_sf"/>
</dbReference>
<evidence type="ECO:0000259" key="8">
    <source>
        <dbReference type="PROSITE" id="PS52004"/>
    </source>
</evidence>
<dbReference type="Pfam" id="PF16197">
    <property type="entry name" value="KAsynt_C_assoc"/>
    <property type="match status" value="1"/>
</dbReference>
<keyword evidence="5" id="KW-0808">Transferase</keyword>
<dbReference type="PROSITE" id="PS00606">
    <property type="entry name" value="KS3_1"/>
    <property type="match status" value="1"/>
</dbReference>